<proteinExistence type="predicted"/>
<reference evidence="1 2" key="1">
    <citation type="submission" date="2024-04" db="EMBL/GenBank/DDBJ databases">
        <title>Draft genome sequence of Pseudoxanthomonas putridarboris WD12.</title>
        <authorList>
            <person name="Oh J."/>
        </authorList>
    </citation>
    <scope>NUCLEOTIDE SEQUENCE [LARGE SCALE GENOMIC DNA]</scope>
    <source>
        <strain evidence="1 2">WD12</strain>
    </source>
</reference>
<dbReference type="RefSeq" id="WP_341726952.1">
    <property type="nucleotide sequence ID" value="NZ_JBBWWT010000008.1"/>
</dbReference>
<gene>
    <name evidence="1" type="ORF">AAD027_15600</name>
</gene>
<evidence type="ECO:0000313" key="2">
    <source>
        <dbReference type="Proteomes" id="UP001459204"/>
    </source>
</evidence>
<name>A0ABU9J3F8_9GAMM</name>
<evidence type="ECO:0000313" key="1">
    <source>
        <dbReference type="EMBL" id="MEL1265780.1"/>
    </source>
</evidence>
<dbReference type="InterPro" id="IPR021649">
    <property type="entry name" value="DUF3247"/>
</dbReference>
<dbReference type="Proteomes" id="UP001459204">
    <property type="component" value="Unassembled WGS sequence"/>
</dbReference>
<protein>
    <submittedName>
        <fullName evidence="1">DUF3247 family protein</fullName>
    </submittedName>
</protein>
<organism evidence="1 2">
    <name type="scientific">Pseudoxanthomonas putridarboris</name>
    <dbReference type="NCBI Taxonomy" id="752605"/>
    <lineage>
        <taxon>Bacteria</taxon>
        <taxon>Pseudomonadati</taxon>
        <taxon>Pseudomonadota</taxon>
        <taxon>Gammaproteobacteria</taxon>
        <taxon>Lysobacterales</taxon>
        <taxon>Lysobacteraceae</taxon>
        <taxon>Pseudoxanthomonas</taxon>
    </lineage>
</organism>
<dbReference type="EMBL" id="JBBWWT010000008">
    <property type="protein sequence ID" value="MEL1265780.1"/>
    <property type="molecule type" value="Genomic_DNA"/>
</dbReference>
<sequence>MIGVPEHLYTRRADIARLEALIVQLPQEARVELHLTDGSRVTGTVSTRPSMQTFRNAKGVEGTNAGVRIDDRAHPEKAHYLWIDRIASVTSLGPA</sequence>
<dbReference type="Pfam" id="PF11607">
    <property type="entry name" value="DUF3247"/>
    <property type="match status" value="1"/>
</dbReference>
<comment type="caution">
    <text evidence="1">The sequence shown here is derived from an EMBL/GenBank/DDBJ whole genome shotgun (WGS) entry which is preliminary data.</text>
</comment>
<keyword evidence="2" id="KW-1185">Reference proteome</keyword>
<accession>A0ABU9J3F8</accession>
<dbReference type="Gene3D" id="2.30.30.720">
    <property type="entry name" value="Protein of unknown function (DUF3247)"/>
    <property type="match status" value="1"/>
</dbReference>